<dbReference type="SMART" id="SM00507">
    <property type="entry name" value="HNHc"/>
    <property type="match status" value="1"/>
</dbReference>
<evidence type="ECO:0000313" key="2">
    <source>
        <dbReference type="EMBL" id="RLL08545.1"/>
    </source>
</evidence>
<dbReference type="GO" id="GO:0004519">
    <property type="term" value="F:endonuclease activity"/>
    <property type="evidence" value="ECO:0007669"/>
    <property type="project" value="UniProtKB-KW"/>
</dbReference>
<keyword evidence="3" id="KW-1185">Reference proteome</keyword>
<feature type="domain" description="HNH nuclease" evidence="1">
    <location>
        <begin position="42"/>
        <end position="93"/>
    </location>
</feature>
<evidence type="ECO:0000259" key="1">
    <source>
        <dbReference type="SMART" id="SM00507"/>
    </source>
</evidence>
<dbReference type="PANTHER" id="PTHR33877">
    <property type="entry name" value="SLL1193 PROTEIN"/>
    <property type="match status" value="1"/>
</dbReference>
<reference evidence="2 3" key="1">
    <citation type="submission" date="2018-10" db="EMBL/GenBank/DDBJ databases">
        <title>Anaerotruncus faecis sp. nov., isolated from human feces.</title>
        <authorList>
            <person name="Wang Y.-J."/>
        </authorList>
    </citation>
    <scope>NUCLEOTIDE SEQUENCE [LARGE SCALE GENOMIC DNA]</scope>
    <source>
        <strain evidence="2 3">22A2-44</strain>
    </source>
</reference>
<accession>A0A498CJL3</accession>
<dbReference type="InterPro" id="IPR003615">
    <property type="entry name" value="HNH_nuc"/>
</dbReference>
<dbReference type="EMBL" id="RCHT01000032">
    <property type="protein sequence ID" value="RLL08545.1"/>
    <property type="molecule type" value="Genomic_DNA"/>
</dbReference>
<gene>
    <name evidence="2" type="ORF">D4A47_11930</name>
</gene>
<dbReference type="CDD" id="cd00085">
    <property type="entry name" value="HNHc"/>
    <property type="match status" value="1"/>
</dbReference>
<dbReference type="AlphaFoldDB" id="A0A498CJL3"/>
<proteinExistence type="predicted"/>
<dbReference type="PANTHER" id="PTHR33877:SF2">
    <property type="entry name" value="OS07G0170200 PROTEIN"/>
    <property type="match status" value="1"/>
</dbReference>
<dbReference type="Gene3D" id="1.10.30.50">
    <property type="match status" value="1"/>
</dbReference>
<dbReference type="GO" id="GO:0003676">
    <property type="term" value="F:nucleic acid binding"/>
    <property type="evidence" value="ECO:0007669"/>
    <property type="project" value="InterPro"/>
</dbReference>
<comment type="caution">
    <text evidence="2">The sequence shown here is derived from an EMBL/GenBank/DDBJ whole genome shotgun (WGS) entry which is preliminary data.</text>
</comment>
<dbReference type="InterPro" id="IPR002711">
    <property type="entry name" value="HNH"/>
</dbReference>
<keyword evidence="2" id="KW-0540">Nuclease</keyword>
<dbReference type="Proteomes" id="UP000276301">
    <property type="component" value="Unassembled WGS sequence"/>
</dbReference>
<sequence length="101" mass="11514">MFETEASCREFGHLCPAYFVSESFTETTTGRNRSRNISNSTIIRVARRDNNTCQISGKILLDREIEIDHIIPYSRGGTSDEANLRVTCLECNRKKGKKIEL</sequence>
<dbReference type="InterPro" id="IPR052892">
    <property type="entry name" value="NA-targeting_endonuclease"/>
</dbReference>
<dbReference type="Pfam" id="PF01844">
    <property type="entry name" value="HNH"/>
    <property type="match status" value="1"/>
</dbReference>
<keyword evidence="2" id="KW-0255">Endonuclease</keyword>
<name>A0A498CJL3_9FIRM</name>
<keyword evidence="2" id="KW-0378">Hydrolase</keyword>
<protein>
    <submittedName>
        <fullName evidence="2">HNH endonuclease</fullName>
    </submittedName>
</protein>
<organism evidence="2 3">
    <name type="scientific">Anaerotruncus massiliensis</name>
    <name type="common">ex Liu et al. 2021</name>
    <dbReference type="NCBI Taxonomy" id="2321404"/>
    <lineage>
        <taxon>Bacteria</taxon>
        <taxon>Bacillati</taxon>
        <taxon>Bacillota</taxon>
        <taxon>Clostridia</taxon>
        <taxon>Eubacteriales</taxon>
        <taxon>Oscillospiraceae</taxon>
        <taxon>Anaerotruncus</taxon>
    </lineage>
</organism>
<evidence type="ECO:0000313" key="3">
    <source>
        <dbReference type="Proteomes" id="UP000276301"/>
    </source>
</evidence>
<dbReference type="GO" id="GO:0008270">
    <property type="term" value="F:zinc ion binding"/>
    <property type="evidence" value="ECO:0007669"/>
    <property type="project" value="InterPro"/>
</dbReference>